<evidence type="ECO:0000256" key="4">
    <source>
        <dbReference type="SAM" id="MobiDB-lite"/>
    </source>
</evidence>
<keyword evidence="7" id="KW-1185">Reference proteome</keyword>
<evidence type="ECO:0000256" key="1">
    <source>
        <dbReference type="ARBA" id="ARBA00004123"/>
    </source>
</evidence>
<evidence type="ECO:0000256" key="3">
    <source>
        <dbReference type="PROSITE-ProRule" id="PRU00259"/>
    </source>
</evidence>
<dbReference type="InterPro" id="IPR016024">
    <property type="entry name" value="ARM-type_fold"/>
</dbReference>
<feature type="compositionally biased region" description="Gly residues" evidence="4">
    <location>
        <begin position="24"/>
        <end position="34"/>
    </location>
</feature>
<organism evidence="6 7">
    <name type="scientific">Sphagnum jensenii</name>
    <dbReference type="NCBI Taxonomy" id="128206"/>
    <lineage>
        <taxon>Eukaryota</taxon>
        <taxon>Viridiplantae</taxon>
        <taxon>Streptophyta</taxon>
        <taxon>Embryophyta</taxon>
        <taxon>Bryophyta</taxon>
        <taxon>Sphagnophytina</taxon>
        <taxon>Sphagnopsida</taxon>
        <taxon>Sphagnales</taxon>
        <taxon>Sphagnaceae</taxon>
        <taxon>Sphagnum</taxon>
    </lineage>
</organism>
<evidence type="ECO:0000259" key="5">
    <source>
        <dbReference type="Pfam" id="PF12031"/>
    </source>
</evidence>
<dbReference type="InterPro" id="IPR033388">
    <property type="entry name" value="BAF250_C"/>
</dbReference>
<protein>
    <recommendedName>
        <fullName evidence="5">SWI/SNF-like complex subunit BAF250 C-terminal domain-containing protein</fullName>
    </recommendedName>
</protein>
<dbReference type="InterPro" id="IPR011989">
    <property type="entry name" value="ARM-like"/>
</dbReference>
<dbReference type="PANTHER" id="PTHR12656">
    <property type="entry name" value="BRG-1 ASSOCIATED FACTOR 250 BAF250"/>
    <property type="match status" value="1"/>
</dbReference>
<comment type="subcellular location">
    <subcellularLocation>
        <location evidence="1">Nucleus</location>
    </subcellularLocation>
</comment>
<feature type="compositionally biased region" description="Gly residues" evidence="4">
    <location>
        <begin position="1"/>
        <end position="11"/>
    </location>
</feature>
<dbReference type="InterPro" id="IPR021906">
    <property type="entry name" value="BAF250/Osa"/>
</dbReference>
<sequence length="476" mass="51630">MAGPAGAGGGSAQKRGRPPNNPNSGGGGGGGGGAAAAAAGASAAGEAMAVGGVAQASVVPSLGPTLQVHSNFAEQHNKRIVMALQSGLKGELSWAINALTVLSFKEKDDARKDAPPLAKVPGLLDALLHVIHEWRDIAHERVFAHLSRPRVLGTDQPFSGFGFEYEITSPDDPLWRLRSVSADMHTDVGSVQTDKQQQQKWCWDEEGLFNLDEIGRHERQQCAVAVSNVLRNLSFMPENEVTVAQHRRCLETLVQCMEDHETEDEELVTNAVETVLNLSPYLCLKIFADRPTANGNAQRSITEKRAVQAFMTMLESPVRVWHCSAAELLGRLVVNPDNEPFLLPHAPQIYRRLVELLGMPTADAQAAAVAALYNFAEINTDCRLSLASERWAIGRLLRVVQTPHAVQEVCRKAALTLESLASEPQNRVLMSSYESMFAELAVTDQRMSDIFARILWELSSGANSKMGSVRGVWGSS</sequence>
<dbReference type="PANTHER" id="PTHR12656:SF5">
    <property type="entry name" value="TRITHORAX GROUP PROTEIN OSA"/>
    <property type="match status" value="1"/>
</dbReference>
<dbReference type="EMBL" id="OZ023703">
    <property type="protein sequence ID" value="CAK9872302.1"/>
    <property type="molecule type" value="Genomic_DNA"/>
</dbReference>
<evidence type="ECO:0000313" key="6">
    <source>
        <dbReference type="EMBL" id="CAK9872302.1"/>
    </source>
</evidence>
<dbReference type="InterPro" id="IPR000225">
    <property type="entry name" value="Armadillo"/>
</dbReference>
<dbReference type="Pfam" id="PF12031">
    <property type="entry name" value="BAF250_C"/>
    <property type="match status" value="1"/>
</dbReference>
<dbReference type="SUPFAM" id="SSF48371">
    <property type="entry name" value="ARM repeat"/>
    <property type="match status" value="1"/>
</dbReference>
<reference evidence="6 7" key="1">
    <citation type="submission" date="2024-03" db="EMBL/GenBank/DDBJ databases">
        <authorList>
            <consortium name="ELIXIR-Norway"/>
            <consortium name="Elixir Norway"/>
        </authorList>
    </citation>
    <scope>NUCLEOTIDE SEQUENCE [LARGE SCALE GENOMIC DNA]</scope>
</reference>
<feature type="domain" description="SWI/SNF-like complex subunit BAF250 C-terminal" evidence="5">
    <location>
        <begin position="222"/>
        <end position="263"/>
    </location>
</feature>
<keyword evidence="2" id="KW-0539">Nucleus</keyword>
<gene>
    <name evidence="6" type="ORF">CSSPJE1EN2_LOCUS14899</name>
</gene>
<accession>A0ABP1BBG1</accession>
<feature type="repeat" description="ARM" evidence="3">
    <location>
        <begin position="391"/>
        <end position="427"/>
    </location>
</feature>
<feature type="region of interest" description="Disordered" evidence="4">
    <location>
        <begin position="1"/>
        <end position="37"/>
    </location>
</feature>
<name>A0ABP1BBG1_9BRYO</name>
<evidence type="ECO:0000256" key="2">
    <source>
        <dbReference type="ARBA" id="ARBA00023242"/>
    </source>
</evidence>
<dbReference type="PROSITE" id="PS50176">
    <property type="entry name" value="ARM_REPEAT"/>
    <property type="match status" value="1"/>
</dbReference>
<dbReference type="Gene3D" id="1.25.10.10">
    <property type="entry name" value="Leucine-rich Repeat Variant"/>
    <property type="match status" value="2"/>
</dbReference>
<evidence type="ECO:0000313" key="7">
    <source>
        <dbReference type="Proteomes" id="UP001497522"/>
    </source>
</evidence>
<dbReference type="Proteomes" id="UP001497522">
    <property type="component" value="Chromosome 2"/>
</dbReference>
<proteinExistence type="predicted"/>